<dbReference type="SUPFAM" id="SSF52091">
    <property type="entry name" value="SpoIIaa-like"/>
    <property type="match status" value="1"/>
</dbReference>
<accession>A0A9X1DG42</accession>
<dbReference type="InterPro" id="IPR038396">
    <property type="entry name" value="SpoIIAA-like_sf"/>
</dbReference>
<dbReference type="AlphaFoldDB" id="A0A9X1DG42"/>
<sequence>MAKFKVTYDAMNKLLELKLEGYWSMDDFRDYEAEMTAKHVQIIKQTRYYRVLSDARDFAVQSKEVGQAFESLFDPRRGEDFGRFAILVSSALNAIQAKHVSPHANVAVFTNEKEARTWLLEKGSLPG</sequence>
<keyword evidence="2" id="KW-1185">Reference proteome</keyword>
<proteinExistence type="predicted"/>
<evidence type="ECO:0000313" key="1">
    <source>
        <dbReference type="EMBL" id="MBT2189259.1"/>
    </source>
</evidence>
<dbReference type="Gene3D" id="3.40.50.10600">
    <property type="entry name" value="SpoIIaa-like domains"/>
    <property type="match status" value="1"/>
</dbReference>
<comment type="caution">
    <text evidence="1">The sequence shown here is derived from an EMBL/GenBank/DDBJ whole genome shotgun (WGS) entry which is preliminary data.</text>
</comment>
<dbReference type="RefSeq" id="WP_214625514.1">
    <property type="nucleotide sequence ID" value="NZ_JAHGAW010000016.1"/>
</dbReference>
<name>A0A9X1DG42_9SPHN</name>
<dbReference type="InterPro" id="IPR036513">
    <property type="entry name" value="STAS_dom_sf"/>
</dbReference>
<organism evidence="1 2">
    <name type="scientific">Sphingobium nicotianae</name>
    <dbReference type="NCBI Taxonomy" id="2782607"/>
    <lineage>
        <taxon>Bacteria</taxon>
        <taxon>Pseudomonadati</taxon>
        <taxon>Pseudomonadota</taxon>
        <taxon>Alphaproteobacteria</taxon>
        <taxon>Sphingomonadales</taxon>
        <taxon>Sphingomonadaceae</taxon>
        <taxon>Sphingobium</taxon>
    </lineage>
</organism>
<dbReference type="Proteomes" id="UP001138757">
    <property type="component" value="Unassembled WGS sequence"/>
</dbReference>
<dbReference type="EMBL" id="JAHGAW010000016">
    <property type="protein sequence ID" value="MBT2189259.1"/>
    <property type="molecule type" value="Genomic_DNA"/>
</dbReference>
<reference evidence="1" key="1">
    <citation type="submission" date="2021-05" db="EMBL/GenBank/DDBJ databases">
        <title>Genome of Sphingobium sp. strain.</title>
        <authorList>
            <person name="Fan R."/>
        </authorList>
    </citation>
    <scope>NUCLEOTIDE SEQUENCE</scope>
    <source>
        <strain evidence="1">H33</strain>
    </source>
</reference>
<dbReference type="InterPro" id="IPR021866">
    <property type="entry name" value="SpoIIAA-like"/>
</dbReference>
<protein>
    <submittedName>
        <fullName evidence="1">STAS/SEC14 domain-containing protein</fullName>
    </submittedName>
</protein>
<gene>
    <name evidence="1" type="ORF">KK488_20100</name>
</gene>
<evidence type="ECO:0000313" key="2">
    <source>
        <dbReference type="Proteomes" id="UP001138757"/>
    </source>
</evidence>
<dbReference type="Pfam" id="PF11964">
    <property type="entry name" value="SpoIIAA-like"/>
    <property type="match status" value="1"/>
</dbReference>